<comment type="caution">
    <text evidence="3">The sequence shown here is derived from an EMBL/GenBank/DDBJ whole genome shotgun (WGS) entry which is preliminary data.</text>
</comment>
<dbReference type="AlphaFoldDB" id="A0AA47P032"/>
<feature type="compositionally biased region" description="Low complexity" evidence="1">
    <location>
        <begin position="334"/>
        <end position="344"/>
    </location>
</feature>
<organism evidence="3 4">
    <name type="scientific">Merluccius polli</name>
    <name type="common">Benguela hake</name>
    <name type="synonym">Merluccius cadenati</name>
    <dbReference type="NCBI Taxonomy" id="89951"/>
    <lineage>
        <taxon>Eukaryota</taxon>
        <taxon>Metazoa</taxon>
        <taxon>Chordata</taxon>
        <taxon>Craniata</taxon>
        <taxon>Vertebrata</taxon>
        <taxon>Euteleostomi</taxon>
        <taxon>Actinopterygii</taxon>
        <taxon>Neopterygii</taxon>
        <taxon>Teleostei</taxon>
        <taxon>Neoteleostei</taxon>
        <taxon>Acanthomorphata</taxon>
        <taxon>Zeiogadaria</taxon>
        <taxon>Gadariae</taxon>
        <taxon>Gadiformes</taxon>
        <taxon>Gadoidei</taxon>
        <taxon>Merlucciidae</taxon>
        <taxon>Merluccius</taxon>
    </lineage>
</organism>
<dbReference type="InterPro" id="IPR004875">
    <property type="entry name" value="DDE_SF_endonuclease_dom"/>
</dbReference>
<sequence length="397" mass="43572">MVGFNRPKVDMFFEIYVDELQKLGENPTRLWNMDEVGVQNVQTPNKIVGTKGKRQVARVTSAERGFTVTAACCMNAAGQFVPPQFIFPRKRMNERLLYGAPAGSIGGVTDSGWMDGTLFIQWLRHFCDTIGCTPQRPHILILDGHHSHKTLGAVLLARERGVVMITIPPHCTHKMQPLDRTFFKSYKSKYNTAADGWMTSHPGQRIDIYALCGLFDKAYSASASVGKGQKGFKVCGLWPVDKTVYKDEDFEGAEVTEEPDPALDDSRETEEEISAGPSGSSMVPTPNSITHSQPQPGTSHQRPAEHGPSGSTNTSGLSQPQPGTSAQKSADHGPSLSPSSLLEELTPRPRIQNKRPRKRASESAAVLTSSPYKKRLEDKMAAQNKGTKKNVKAKIQL</sequence>
<dbReference type="GO" id="GO:0005634">
    <property type="term" value="C:nucleus"/>
    <property type="evidence" value="ECO:0007669"/>
    <property type="project" value="TreeGrafter"/>
</dbReference>
<dbReference type="Proteomes" id="UP001174136">
    <property type="component" value="Unassembled WGS sequence"/>
</dbReference>
<evidence type="ECO:0000259" key="2">
    <source>
        <dbReference type="Pfam" id="PF03184"/>
    </source>
</evidence>
<reference evidence="3" key="1">
    <citation type="journal article" date="2023" name="Front. Mar. Sci.">
        <title>A new Merluccius polli reference genome to investigate the effects of global change in West African waters.</title>
        <authorList>
            <person name="Mateo J.L."/>
            <person name="Blanco-Fernandez C."/>
            <person name="Garcia-Vazquez E."/>
            <person name="Machado-Schiaffino G."/>
        </authorList>
    </citation>
    <scope>NUCLEOTIDE SEQUENCE</scope>
    <source>
        <strain evidence="3">C29</strain>
        <tissue evidence="3">Fin</tissue>
    </source>
</reference>
<evidence type="ECO:0000313" key="4">
    <source>
        <dbReference type="Proteomes" id="UP001174136"/>
    </source>
</evidence>
<dbReference type="InterPro" id="IPR050863">
    <property type="entry name" value="CenT-Element_Derived"/>
</dbReference>
<feature type="compositionally biased region" description="Polar residues" evidence="1">
    <location>
        <begin position="309"/>
        <end position="328"/>
    </location>
</feature>
<dbReference type="EMBL" id="JAOPHQ010003412">
    <property type="protein sequence ID" value="KAK0143525.1"/>
    <property type="molecule type" value="Genomic_DNA"/>
</dbReference>
<name>A0AA47P032_MERPO</name>
<keyword evidence="4" id="KW-1185">Reference proteome</keyword>
<gene>
    <name evidence="3" type="ORF">N1851_018361</name>
</gene>
<accession>A0AA47P032</accession>
<feature type="region of interest" description="Disordered" evidence="1">
    <location>
        <begin position="249"/>
        <end position="397"/>
    </location>
</feature>
<evidence type="ECO:0000256" key="1">
    <source>
        <dbReference type="SAM" id="MobiDB-lite"/>
    </source>
</evidence>
<feature type="domain" description="DDE-1" evidence="2">
    <location>
        <begin position="68"/>
        <end position="196"/>
    </location>
</feature>
<evidence type="ECO:0000313" key="3">
    <source>
        <dbReference type="EMBL" id="KAK0143525.1"/>
    </source>
</evidence>
<proteinExistence type="predicted"/>
<dbReference type="GO" id="GO:0003677">
    <property type="term" value="F:DNA binding"/>
    <property type="evidence" value="ECO:0007669"/>
    <property type="project" value="TreeGrafter"/>
</dbReference>
<dbReference type="PANTHER" id="PTHR19303:SF71">
    <property type="entry name" value="ZINC FINGER PHD-TYPE DOMAIN-CONTAINING PROTEIN"/>
    <property type="match status" value="1"/>
</dbReference>
<feature type="compositionally biased region" description="Polar residues" evidence="1">
    <location>
        <begin position="277"/>
        <end position="301"/>
    </location>
</feature>
<protein>
    <recommendedName>
        <fullName evidence="2">DDE-1 domain-containing protein</fullName>
    </recommendedName>
</protein>
<feature type="compositionally biased region" description="Acidic residues" evidence="1">
    <location>
        <begin position="249"/>
        <end position="273"/>
    </location>
</feature>
<dbReference type="Pfam" id="PF03184">
    <property type="entry name" value="DDE_1"/>
    <property type="match status" value="1"/>
</dbReference>
<dbReference type="PANTHER" id="PTHR19303">
    <property type="entry name" value="TRANSPOSON"/>
    <property type="match status" value="1"/>
</dbReference>
<feature type="compositionally biased region" description="Basic residues" evidence="1">
    <location>
        <begin position="386"/>
        <end position="397"/>
    </location>
</feature>